<protein>
    <recommendedName>
        <fullName evidence="4">Multidrug transporter</fullName>
    </recommendedName>
</protein>
<evidence type="ECO:0000313" key="2">
    <source>
        <dbReference type="EMBL" id="GGH35462.1"/>
    </source>
</evidence>
<feature type="compositionally biased region" description="Basic and acidic residues" evidence="1">
    <location>
        <begin position="34"/>
        <end position="63"/>
    </location>
</feature>
<sequence length="63" mass="6972">MGTEHEMTDEEKRRDQLTAAPDATEEDADPRIVVSERDGVKRIDIAEDADVRPGDPTKDPGSH</sequence>
<evidence type="ECO:0008006" key="4">
    <source>
        <dbReference type="Google" id="ProtNLM"/>
    </source>
</evidence>
<dbReference type="AlphaFoldDB" id="A0A917ICQ1"/>
<evidence type="ECO:0000256" key="1">
    <source>
        <dbReference type="SAM" id="MobiDB-lite"/>
    </source>
</evidence>
<reference evidence="2" key="1">
    <citation type="journal article" date="2014" name="Int. J. Syst. Evol. Microbiol.">
        <title>Complete genome sequence of Corynebacterium casei LMG S-19264T (=DSM 44701T), isolated from a smear-ripened cheese.</title>
        <authorList>
            <consortium name="US DOE Joint Genome Institute (JGI-PGF)"/>
            <person name="Walter F."/>
            <person name="Albersmeier A."/>
            <person name="Kalinowski J."/>
            <person name="Ruckert C."/>
        </authorList>
    </citation>
    <scope>NUCLEOTIDE SEQUENCE</scope>
    <source>
        <strain evidence="2">CGMCC 1.15794</strain>
    </source>
</reference>
<evidence type="ECO:0000313" key="3">
    <source>
        <dbReference type="Proteomes" id="UP000657592"/>
    </source>
</evidence>
<name>A0A917ICQ1_9MICO</name>
<dbReference type="RefSeq" id="WP_188754551.1">
    <property type="nucleotide sequence ID" value="NZ_BMJY01000001.1"/>
</dbReference>
<gene>
    <name evidence="2" type="ORF">GCM10010921_03900</name>
</gene>
<accession>A0A917ICQ1</accession>
<dbReference type="EMBL" id="BMJY01000001">
    <property type="protein sequence ID" value="GGH35462.1"/>
    <property type="molecule type" value="Genomic_DNA"/>
</dbReference>
<comment type="caution">
    <text evidence="2">The sequence shown here is derived from an EMBL/GenBank/DDBJ whole genome shotgun (WGS) entry which is preliminary data.</text>
</comment>
<organism evidence="2 3">
    <name type="scientific">Microbacterium album</name>
    <dbReference type="NCBI Taxonomy" id="2053191"/>
    <lineage>
        <taxon>Bacteria</taxon>
        <taxon>Bacillati</taxon>
        <taxon>Actinomycetota</taxon>
        <taxon>Actinomycetes</taxon>
        <taxon>Micrococcales</taxon>
        <taxon>Microbacteriaceae</taxon>
        <taxon>Microbacterium</taxon>
    </lineage>
</organism>
<reference evidence="2" key="2">
    <citation type="submission" date="2020-09" db="EMBL/GenBank/DDBJ databases">
        <authorList>
            <person name="Sun Q."/>
            <person name="Zhou Y."/>
        </authorList>
    </citation>
    <scope>NUCLEOTIDE SEQUENCE</scope>
    <source>
        <strain evidence="2">CGMCC 1.15794</strain>
    </source>
</reference>
<proteinExistence type="predicted"/>
<dbReference type="Proteomes" id="UP000657592">
    <property type="component" value="Unassembled WGS sequence"/>
</dbReference>
<feature type="region of interest" description="Disordered" evidence="1">
    <location>
        <begin position="1"/>
        <end position="63"/>
    </location>
</feature>
<keyword evidence="3" id="KW-1185">Reference proteome</keyword>
<feature type="compositionally biased region" description="Basic and acidic residues" evidence="1">
    <location>
        <begin position="1"/>
        <end position="16"/>
    </location>
</feature>